<dbReference type="Pfam" id="PF00990">
    <property type="entry name" value="GGDEF"/>
    <property type="match status" value="1"/>
</dbReference>
<feature type="domain" description="GGDEF" evidence="3">
    <location>
        <begin position="251"/>
        <end position="385"/>
    </location>
</feature>
<dbReference type="Pfam" id="PF00563">
    <property type="entry name" value="EAL"/>
    <property type="match status" value="1"/>
</dbReference>
<evidence type="ECO:0000259" key="3">
    <source>
        <dbReference type="PROSITE" id="PS50887"/>
    </source>
</evidence>
<proteinExistence type="predicted"/>
<feature type="transmembrane region" description="Helical" evidence="1">
    <location>
        <begin position="151"/>
        <end position="168"/>
    </location>
</feature>
<dbReference type="InterPro" id="IPR035919">
    <property type="entry name" value="EAL_sf"/>
</dbReference>
<dbReference type="InterPro" id="IPR052155">
    <property type="entry name" value="Biofilm_reg_signaling"/>
</dbReference>
<dbReference type="InterPro" id="IPR029787">
    <property type="entry name" value="Nucleotide_cyclase"/>
</dbReference>
<name>A0AAE4K2C3_9BURK</name>
<dbReference type="EMBL" id="JAVRAA010000001">
    <property type="protein sequence ID" value="MDT0335616.1"/>
    <property type="molecule type" value="Genomic_DNA"/>
</dbReference>
<gene>
    <name evidence="4" type="ORF">RJN63_02150</name>
</gene>
<dbReference type="NCBIfam" id="TIGR00254">
    <property type="entry name" value="GGDEF"/>
    <property type="match status" value="1"/>
</dbReference>
<dbReference type="InterPro" id="IPR001633">
    <property type="entry name" value="EAL_dom"/>
</dbReference>
<feature type="domain" description="EAL" evidence="2">
    <location>
        <begin position="394"/>
        <end position="644"/>
    </location>
</feature>
<dbReference type="PANTHER" id="PTHR44757:SF2">
    <property type="entry name" value="BIOFILM ARCHITECTURE MAINTENANCE PROTEIN MBAA"/>
    <property type="match status" value="1"/>
</dbReference>
<dbReference type="PANTHER" id="PTHR44757">
    <property type="entry name" value="DIGUANYLATE CYCLASE DGCP"/>
    <property type="match status" value="1"/>
</dbReference>
<protein>
    <submittedName>
        <fullName evidence="4">EAL domain-containing protein</fullName>
    </submittedName>
</protein>
<keyword evidence="1" id="KW-1133">Transmembrane helix</keyword>
<dbReference type="InterPro" id="IPR043128">
    <property type="entry name" value="Rev_trsase/Diguanyl_cyclase"/>
</dbReference>
<feature type="transmembrane region" description="Helical" evidence="1">
    <location>
        <begin position="102"/>
        <end position="122"/>
    </location>
</feature>
<dbReference type="PROSITE" id="PS50883">
    <property type="entry name" value="EAL"/>
    <property type="match status" value="1"/>
</dbReference>
<dbReference type="InterPro" id="IPR000160">
    <property type="entry name" value="GGDEF_dom"/>
</dbReference>
<keyword evidence="1" id="KW-0812">Transmembrane</keyword>
<reference evidence="4" key="1">
    <citation type="submission" date="2023-02" db="EMBL/GenBank/DDBJ databases">
        <title>Description of Herbaspirillum huttiense subsp. nephrolepsisexaltata and Herbaspirillum huttiense subsp. lycopersicon.</title>
        <authorList>
            <person name="Poudel M."/>
            <person name="Sharma A."/>
            <person name="Goss E."/>
            <person name="Tapia J.H."/>
            <person name="Harmon C.M."/>
            <person name="Jones J.B."/>
        </authorList>
    </citation>
    <scope>NUCLEOTIDE SEQUENCE</scope>
    <source>
        <strain evidence="4">NC40101</strain>
    </source>
</reference>
<feature type="transmembrane region" description="Helical" evidence="1">
    <location>
        <begin position="60"/>
        <end position="81"/>
    </location>
</feature>
<accession>A0AAE4K2C3</accession>
<dbReference type="Gene3D" id="3.30.70.270">
    <property type="match status" value="1"/>
</dbReference>
<dbReference type="AlphaFoldDB" id="A0AAE4K2C3"/>
<dbReference type="CDD" id="cd01949">
    <property type="entry name" value="GGDEF"/>
    <property type="match status" value="1"/>
</dbReference>
<feature type="transmembrane region" description="Helical" evidence="1">
    <location>
        <begin position="37"/>
        <end position="54"/>
    </location>
</feature>
<evidence type="ECO:0000259" key="2">
    <source>
        <dbReference type="PROSITE" id="PS50883"/>
    </source>
</evidence>
<organism evidence="4">
    <name type="scientific">Herbaspirillum huttiense subsp. nephrolepidis</name>
    <dbReference type="NCBI Taxonomy" id="3075126"/>
    <lineage>
        <taxon>Bacteria</taxon>
        <taxon>Pseudomonadati</taxon>
        <taxon>Pseudomonadota</taxon>
        <taxon>Betaproteobacteria</taxon>
        <taxon>Burkholderiales</taxon>
        <taxon>Oxalobacteraceae</taxon>
        <taxon>Herbaspirillum</taxon>
    </lineage>
</organism>
<dbReference type="SMART" id="SM00052">
    <property type="entry name" value="EAL"/>
    <property type="match status" value="1"/>
</dbReference>
<dbReference type="SUPFAM" id="SSF141868">
    <property type="entry name" value="EAL domain-like"/>
    <property type="match status" value="1"/>
</dbReference>
<sequence length="656" mass="72592">MSASSLMSMVRAYWRVGYDQPELLIAQYRAFSGKMPMMYLILLINSWALAQTYYPLAPHWLSLYFPAMLTVLCVTRLIFWWRGRHVDPTPGMAAAALKRTNFLATPIALSFSLWSVMLFPYGDSYAQAHVAFYMGITVICCIFCLMYLRSAALSVALIVNGIFTVFFLNTHIPTFVAAAMNVVLVTIGMLAIVNSHYNDFTRLIEAQVKTALLGNENLRLANLDSLTQIPNRRKFFAQLNEICTRATGNGQRFAVAILDLDGFKAVNDLYGHTHGDQLLVEVGQRLTAVCLDERFHLARLGGDEFSIIIDADLSNAVLTEFGDRICAALRRPFVLYKATVQIAASVGVATFPDMAVDASSLYEHADYALYQGKRERRGTVTLFSEQDKAQIQRNANIEQALRLADFDRELSVFFQPIVCLDDCQPIAFEALARWHSAVKGSVAPMEFIPAAERMGIINQLSVILLKKALQAAASWPPSLRLSFNLSANDINTSEGMAQIVQVISSSGFNPARLDLEITETAVLQDLEKSRQLVTTLRQLGCGITLDDFGTGYASLSHLHALPLTRIKIDKSFVADIEHNAVSHKIVKSLLALTHDMQLACVVEGVETPAHLQSLRGLGAMYGQGYLFAVPLAADQVQPWLQAQQASLNPRDIQSHG</sequence>
<evidence type="ECO:0000313" key="4">
    <source>
        <dbReference type="EMBL" id="MDT0335616.1"/>
    </source>
</evidence>
<dbReference type="CDD" id="cd01948">
    <property type="entry name" value="EAL"/>
    <property type="match status" value="1"/>
</dbReference>
<dbReference type="RefSeq" id="WP_310837000.1">
    <property type="nucleotide sequence ID" value="NZ_JAVLSM010000005.1"/>
</dbReference>
<feature type="transmembrane region" description="Helical" evidence="1">
    <location>
        <begin position="128"/>
        <end position="146"/>
    </location>
</feature>
<dbReference type="SMART" id="SM00267">
    <property type="entry name" value="GGDEF"/>
    <property type="match status" value="1"/>
</dbReference>
<dbReference type="Gene3D" id="3.20.20.450">
    <property type="entry name" value="EAL domain"/>
    <property type="match status" value="1"/>
</dbReference>
<dbReference type="SUPFAM" id="SSF55073">
    <property type="entry name" value="Nucleotide cyclase"/>
    <property type="match status" value="1"/>
</dbReference>
<comment type="caution">
    <text evidence="4">The sequence shown here is derived from an EMBL/GenBank/DDBJ whole genome shotgun (WGS) entry which is preliminary data.</text>
</comment>
<evidence type="ECO:0000256" key="1">
    <source>
        <dbReference type="SAM" id="Phobius"/>
    </source>
</evidence>
<dbReference type="PROSITE" id="PS50887">
    <property type="entry name" value="GGDEF"/>
    <property type="match status" value="1"/>
</dbReference>
<keyword evidence="1" id="KW-0472">Membrane</keyword>